<sequence>MAMKIKVPVIGLNDSGGARIQEGVASLRGYTDIFLRNVMASGVVPQITCIMGPAAGGAVYSPALTDWTFMVKQSSYMFLTVIILCTHTLRFTFIFLSNYTHTHGPDVVKQVLFEDVTKEDLGGASIHTKKSGVSCGAFENDLDALARCAHKFFFIFFKAKIKKIREFYDYLPLSCDDKPPQYQCNDPRDRSEKVLDRIIPDDSNVPYDVRDVISMIVDNGEFFELYEDWAGSLVVGFARMEGKTIGVVANQPKQSAGVLDIDSSIKGARFVRFCDCFNIPIITFVDVPGFLPGTAQESGGIIRHGAKLMFAYAEATVPKITVVLRKAYGGAYCVMSPSHLRGDAFYSWPSGEIAVMGAKGAVEIICRGKDMEAETKDYEEKFSNPLVAAKRGFIDDVITPSHTRRIICQDLELFQNKDLKNPNKKHGNMPLDKKLILDIYDIIIPLIISKNHRTNQFHCENVQRFFWKHIKNNN</sequence>
<gene>
    <name evidence="11" type="ORF">RFI_26123</name>
</gene>
<evidence type="ECO:0000256" key="2">
    <source>
        <dbReference type="ARBA" id="ARBA00013050"/>
    </source>
</evidence>
<dbReference type="FunFam" id="3.90.226.10:FF:000017">
    <property type="entry name" value="Propionyl-CoA carboxylase subunit beta 5"/>
    <property type="match status" value="1"/>
</dbReference>
<dbReference type="InterPro" id="IPR051047">
    <property type="entry name" value="AccD/PCCB"/>
</dbReference>
<evidence type="ECO:0000256" key="7">
    <source>
        <dbReference type="ARBA" id="ARBA00049495"/>
    </source>
</evidence>
<evidence type="ECO:0000256" key="3">
    <source>
        <dbReference type="ARBA" id="ARBA00038567"/>
    </source>
</evidence>
<dbReference type="Gene3D" id="3.90.226.10">
    <property type="entry name" value="2-enoyl-CoA Hydratase, Chain A, domain 1"/>
    <property type="match status" value="2"/>
</dbReference>
<protein>
    <recommendedName>
        <fullName evidence="4">Propionyl-CoA carboxylase beta chain, mitochondrial</fullName>
        <ecNumber evidence="2">6.4.1.3</ecNumber>
    </recommendedName>
    <alternativeName>
        <fullName evidence="5">Propanoyl-CoA:carbon dioxide ligase subunit beta</fullName>
    </alternativeName>
</protein>
<dbReference type="PROSITE" id="PS50989">
    <property type="entry name" value="COA_CT_CTER"/>
    <property type="match status" value="1"/>
</dbReference>
<dbReference type="SUPFAM" id="SSF52096">
    <property type="entry name" value="ClpP/crotonase"/>
    <property type="match status" value="2"/>
</dbReference>
<keyword evidence="8" id="KW-0472">Membrane</keyword>
<keyword evidence="12" id="KW-1185">Reference proteome</keyword>
<evidence type="ECO:0000256" key="8">
    <source>
        <dbReference type="SAM" id="Phobius"/>
    </source>
</evidence>
<reference evidence="11 12" key="1">
    <citation type="journal article" date="2013" name="Curr. Biol.">
        <title>The Genome of the Foraminiferan Reticulomyxa filosa.</title>
        <authorList>
            <person name="Glockner G."/>
            <person name="Hulsmann N."/>
            <person name="Schleicher M."/>
            <person name="Noegel A.A."/>
            <person name="Eichinger L."/>
            <person name="Gallinger C."/>
            <person name="Pawlowski J."/>
            <person name="Sierra R."/>
            <person name="Euteneuer U."/>
            <person name="Pillet L."/>
            <person name="Moustafa A."/>
            <person name="Platzer M."/>
            <person name="Groth M."/>
            <person name="Szafranski K."/>
            <person name="Schliwa M."/>
        </authorList>
    </citation>
    <scope>NUCLEOTIDE SEQUENCE [LARGE SCALE GENOMIC DNA]</scope>
</reference>
<dbReference type="OMA" id="PQNNREN"/>
<dbReference type="PANTHER" id="PTHR43842">
    <property type="entry name" value="PROPIONYL-COA CARBOXYLASE BETA CHAIN"/>
    <property type="match status" value="1"/>
</dbReference>
<evidence type="ECO:0000256" key="6">
    <source>
        <dbReference type="ARBA" id="ARBA00048208"/>
    </source>
</evidence>
<evidence type="ECO:0000313" key="11">
    <source>
        <dbReference type="EMBL" id="ETO11254.1"/>
    </source>
</evidence>
<dbReference type="InterPro" id="IPR034733">
    <property type="entry name" value="AcCoA_carboxyl_beta"/>
</dbReference>
<dbReference type="Pfam" id="PF01039">
    <property type="entry name" value="Carboxyl_trans"/>
    <property type="match status" value="1"/>
</dbReference>
<evidence type="ECO:0000256" key="1">
    <source>
        <dbReference type="ARBA" id="ARBA00005060"/>
    </source>
</evidence>
<comment type="catalytic activity">
    <reaction evidence="7">
        <text>propanoyl-CoA + hydrogencarbonate + ATP = (S)-methylmalonyl-CoA + ADP + phosphate + H(+)</text>
        <dbReference type="Rhea" id="RHEA:23720"/>
        <dbReference type="ChEBI" id="CHEBI:15378"/>
        <dbReference type="ChEBI" id="CHEBI:17544"/>
        <dbReference type="ChEBI" id="CHEBI:30616"/>
        <dbReference type="ChEBI" id="CHEBI:43474"/>
        <dbReference type="ChEBI" id="CHEBI:57327"/>
        <dbReference type="ChEBI" id="CHEBI:57392"/>
        <dbReference type="ChEBI" id="CHEBI:456216"/>
        <dbReference type="EC" id="6.4.1.3"/>
    </reaction>
    <physiologicalReaction direction="left-to-right" evidence="7">
        <dbReference type="Rhea" id="RHEA:23721"/>
    </physiologicalReaction>
</comment>
<feature type="transmembrane region" description="Helical" evidence="8">
    <location>
        <begin position="76"/>
        <end position="96"/>
    </location>
</feature>
<evidence type="ECO:0000259" key="10">
    <source>
        <dbReference type="PROSITE" id="PS50989"/>
    </source>
</evidence>
<proteinExistence type="predicted"/>
<organism evidence="11 12">
    <name type="scientific">Reticulomyxa filosa</name>
    <dbReference type="NCBI Taxonomy" id="46433"/>
    <lineage>
        <taxon>Eukaryota</taxon>
        <taxon>Sar</taxon>
        <taxon>Rhizaria</taxon>
        <taxon>Retaria</taxon>
        <taxon>Foraminifera</taxon>
        <taxon>Monothalamids</taxon>
        <taxon>Reticulomyxidae</taxon>
        <taxon>Reticulomyxa</taxon>
    </lineage>
</organism>
<dbReference type="PROSITE" id="PS50980">
    <property type="entry name" value="COA_CT_NTER"/>
    <property type="match status" value="1"/>
</dbReference>
<dbReference type="PANTHER" id="PTHR43842:SF2">
    <property type="entry name" value="PROPIONYL-COA CARBOXYLASE BETA CHAIN, MITOCHONDRIAL"/>
    <property type="match status" value="1"/>
</dbReference>
<dbReference type="EMBL" id="ASPP01022609">
    <property type="protein sequence ID" value="ETO11254.1"/>
    <property type="molecule type" value="Genomic_DNA"/>
</dbReference>
<evidence type="ECO:0000256" key="5">
    <source>
        <dbReference type="ARBA" id="ARBA00042797"/>
    </source>
</evidence>
<dbReference type="Proteomes" id="UP000023152">
    <property type="component" value="Unassembled WGS sequence"/>
</dbReference>
<dbReference type="InterPro" id="IPR029045">
    <property type="entry name" value="ClpP/crotonase-like_dom_sf"/>
</dbReference>
<name>X6MBJ9_RETFI</name>
<dbReference type="EC" id="6.4.1.3" evidence="2"/>
<evidence type="ECO:0000256" key="4">
    <source>
        <dbReference type="ARBA" id="ARBA00041138"/>
    </source>
</evidence>
<dbReference type="InterPro" id="IPR011762">
    <property type="entry name" value="COA_CT_N"/>
</dbReference>
<comment type="subunit">
    <text evidence="3">The holoenzyme is a dodecamer composed of 6 PCCA/alpha subunits and 6 PCCB/beta subunits.</text>
</comment>
<accession>X6MBJ9</accession>
<comment type="caution">
    <text evidence="11">The sequence shown here is derived from an EMBL/GenBank/DDBJ whole genome shotgun (WGS) entry which is preliminary data.</text>
</comment>
<feature type="domain" description="CoA carboxyltransferase N-terminal" evidence="9">
    <location>
        <begin position="1"/>
        <end position="167"/>
    </location>
</feature>
<comment type="pathway">
    <text evidence="1">Metabolic intermediate metabolism; propanoyl-CoA degradation; succinyl-CoA from propanoyl-CoA: step 1/3.</text>
</comment>
<dbReference type="GO" id="GO:0005739">
    <property type="term" value="C:mitochondrion"/>
    <property type="evidence" value="ECO:0007669"/>
    <property type="project" value="TreeGrafter"/>
</dbReference>
<dbReference type="OrthoDB" id="439921at2759"/>
<comment type="catalytic activity">
    <reaction evidence="6">
        <text>butanoyl-CoA + hydrogencarbonate + ATP = (2S)-ethylmalonyl-CoA + ADP + phosphate + H(+)</text>
        <dbReference type="Rhea" id="RHEA:59520"/>
        <dbReference type="ChEBI" id="CHEBI:15378"/>
        <dbReference type="ChEBI" id="CHEBI:17544"/>
        <dbReference type="ChEBI" id="CHEBI:30616"/>
        <dbReference type="ChEBI" id="CHEBI:43474"/>
        <dbReference type="ChEBI" id="CHEBI:57371"/>
        <dbReference type="ChEBI" id="CHEBI:60909"/>
        <dbReference type="ChEBI" id="CHEBI:456216"/>
    </reaction>
    <physiologicalReaction direction="left-to-right" evidence="6">
        <dbReference type="Rhea" id="RHEA:59521"/>
    </physiologicalReaction>
</comment>
<dbReference type="AlphaFoldDB" id="X6MBJ9"/>
<dbReference type="InterPro" id="IPR011763">
    <property type="entry name" value="COA_CT_C"/>
</dbReference>
<feature type="domain" description="CoA carboxyltransferase C-terminal" evidence="10">
    <location>
        <begin position="190"/>
        <end position="424"/>
    </location>
</feature>
<keyword evidence="8" id="KW-1133">Transmembrane helix</keyword>
<evidence type="ECO:0000259" key="9">
    <source>
        <dbReference type="PROSITE" id="PS50980"/>
    </source>
</evidence>
<keyword evidence="8" id="KW-0812">Transmembrane</keyword>
<dbReference type="GO" id="GO:0004658">
    <property type="term" value="F:propionyl-CoA carboxylase activity"/>
    <property type="evidence" value="ECO:0007669"/>
    <property type="project" value="UniProtKB-EC"/>
</dbReference>
<evidence type="ECO:0000313" key="12">
    <source>
        <dbReference type="Proteomes" id="UP000023152"/>
    </source>
</evidence>